<keyword evidence="4" id="KW-1185">Reference proteome</keyword>
<dbReference type="eggNOG" id="KOG3986">
    <property type="taxonomic scope" value="Eukaryota"/>
</dbReference>
<name>D8PTS2_SCHCM</name>
<dbReference type="GO" id="GO:0008157">
    <property type="term" value="F:protein phosphatase 1 binding"/>
    <property type="evidence" value="ECO:0007669"/>
    <property type="project" value="TreeGrafter"/>
</dbReference>
<feature type="region of interest" description="Disordered" evidence="1">
    <location>
        <begin position="301"/>
        <end position="383"/>
    </location>
</feature>
<dbReference type="Gene3D" id="2.60.40.2440">
    <property type="entry name" value="Carbohydrate binding type-21 domain"/>
    <property type="match status" value="1"/>
</dbReference>
<dbReference type="RefSeq" id="XP_003035455.1">
    <property type="nucleotide sequence ID" value="XM_003035409.1"/>
</dbReference>
<dbReference type="Proteomes" id="UP000007431">
    <property type="component" value="Unassembled WGS sequence"/>
</dbReference>
<proteinExistence type="predicted"/>
<dbReference type="OMA" id="NKFCFFT"/>
<accession>D8PTS2</accession>
<dbReference type="GO" id="GO:0005979">
    <property type="term" value="P:regulation of glycogen biosynthetic process"/>
    <property type="evidence" value="ECO:0007669"/>
    <property type="project" value="TreeGrafter"/>
</dbReference>
<evidence type="ECO:0000313" key="3">
    <source>
        <dbReference type="EMBL" id="EFJ00553.1"/>
    </source>
</evidence>
<dbReference type="GeneID" id="9586803"/>
<feature type="region of interest" description="Disordered" evidence="1">
    <location>
        <begin position="525"/>
        <end position="570"/>
    </location>
</feature>
<dbReference type="PANTHER" id="PTHR12307:SF36">
    <property type="entry name" value="GLYCOGEN-BINDING SUBUNIT 76A"/>
    <property type="match status" value="1"/>
</dbReference>
<dbReference type="PANTHER" id="PTHR12307">
    <property type="entry name" value="PROTEIN PHOSPHATASE 1 REGULATORY SUBUNIT"/>
    <property type="match status" value="1"/>
</dbReference>
<feature type="region of interest" description="Disordered" evidence="1">
    <location>
        <begin position="467"/>
        <end position="506"/>
    </location>
</feature>
<feature type="compositionally biased region" description="Low complexity" evidence="1">
    <location>
        <begin position="480"/>
        <end position="506"/>
    </location>
</feature>
<sequence length="600" mass="64407">MIRKKSGEPVRSSLKGSRPKLRADLSIVTTGLDIQTSKSEPTTPNKSVHFDSKLEHVRLFIAAQKPLAVSVDGSPTEDTSGTESDFPSFIFGDSVRPVPVVMQLSNMPPIINVHSDVALEELKMSPSSLDIVGSARVRNLAFEKRVAVRFTFDAWQTTSEVTAKFISSIGDRFDRFGFTIRLSDIMSRVEGKTLVLALRYSVDGRDIWDNNGGGNYVATFKKAPLAPRAKTKIEELSSESDVAVLQEKLETVVRKRDCATTAGATFMSKQSSEPTTLRQLPPSLSARYDFSNSWRNSWSGASSSQTEAYGRRHSPTNVSSIQWPAKQAEKKASALSGKPLLGSPREPDWMGSTVSSNALTNPELRDPDAMNTPGGTPRRHQRGYFDYVSPLDNTTLRRTPPGTPKLWSLDDLTPVSSPKLAFGGIERASEGRSDMFSPPPLLTVSSSDMALGTAFFPALQRMGSTESDASTSSILSGDESTPSIVSPSSGSSRSSSPCPSDTSITSPHEDYSQFLNRFCFFTGDSSSSPLRPPVLARSSSSSSVSSSGSSQSVALSASSSTTTITPTPSTACLASADDIHNFSTPRIAFTPPPAPASIST</sequence>
<dbReference type="KEGG" id="scm:SCHCO_02485540"/>
<evidence type="ECO:0000259" key="2">
    <source>
        <dbReference type="PROSITE" id="PS51159"/>
    </source>
</evidence>
<dbReference type="InParanoid" id="D8PTS2"/>
<dbReference type="OrthoDB" id="1881at2759"/>
<organism evidence="4">
    <name type="scientific">Schizophyllum commune (strain H4-8 / FGSC 9210)</name>
    <name type="common">Split gill fungus</name>
    <dbReference type="NCBI Taxonomy" id="578458"/>
    <lineage>
        <taxon>Eukaryota</taxon>
        <taxon>Fungi</taxon>
        <taxon>Dikarya</taxon>
        <taxon>Basidiomycota</taxon>
        <taxon>Agaricomycotina</taxon>
        <taxon>Agaricomycetes</taxon>
        <taxon>Agaricomycetidae</taxon>
        <taxon>Agaricales</taxon>
        <taxon>Schizophyllaceae</taxon>
        <taxon>Schizophyllum</taxon>
    </lineage>
</organism>
<feature type="region of interest" description="Disordered" evidence="1">
    <location>
        <begin position="391"/>
        <end position="410"/>
    </location>
</feature>
<dbReference type="STRING" id="578458.D8PTS2"/>
<dbReference type="InterPro" id="IPR038175">
    <property type="entry name" value="CBM21_dom_sf"/>
</dbReference>
<gene>
    <name evidence="3" type="ORF">SCHCODRAFT_81532</name>
</gene>
<dbReference type="InterPro" id="IPR050782">
    <property type="entry name" value="PP1_regulatory_subunit_3"/>
</dbReference>
<dbReference type="AlphaFoldDB" id="D8PTS2"/>
<evidence type="ECO:0000313" key="4">
    <source>
        <dbReference type="Proteomes" id="UP000007431"/>
    </source>
</evidence>
<dbReference type="PROSITE" id="PS51159">
    <property type="entry name" value="CBM21"/>
    <property type="match status" value="1"/>
</dbReference>
<dbReference type="Pfam" id="PF03370">
    <property type="entry name" value="CBM_21"/>
    <property type="match status" value="1"/>
</dbReference>
<protein>
    <recommendedName>
        <fullName evidence="2">CBM21 domain-containing protein</fullName>
    </recommendedName>
</protein>
<dbReference type="EMBL" id="GL377303">
    <property type="protein sequence ID" value="EFJ00553.1"/>
    <property type="molecule type" value="Genomic_DNA"/>
</dbReference>
<feature type="domain" description="CBM21" evidence="2">
    <location>
        <begin position="111"/>
        <end position="219"/>
    </location>
</feature>
<reference evidence="3 4" key="1">
    <citation type="journal article" date="2010" name="Nat. Biotechnol.">
        <title>Genome sequence of the model mushroom Schizophyllum commune.</title>
        <authorList>
            <person name="Ohm R.A."/>
            <person name="de Jong J.F."/>
            <person name="Lugones L.G."/>
            <person name="Aerts A."/>
            <person name="Kothe E."/>
            <person name="Stajich J.E."/>
            <person name="de Vries R.P."/>
            <person name="Record E."/>
            <person name="Levasseur A."/>
            <person name="Baker S.E."/>
            <person name="Bartholomew K.A."/>
            <person name="Coutinho P.M."/>
            <person name="Erdmann S."/>
            <person name="Fowler T.J."/>
            <person name="Gathman A.C."/>
            <person name="Lombard V."/>
            <person name="Henrissat B."/>
            <person name="Knabe N."/>
            <person name="Kuees U."/>
            <person name="Lilly W.W."/>
            <person name="Lindquist E."/>
            <person name="Lucas S."/>
            <person name="Magnuson J.K."/>
            <person name="Piumi F."/>
            <person name="Raudaskoski M."/>
            <person name="Salamov A."/>
            <person name="Schmutz J."/>
            <person name="Schwarze F.W.M.R."/>
            <person name="vanKuyk P.A."/>
            <person name="Horton J.S."/>
            <person name="Grigoriev I.V."/>
            <person name="Woesten H.A.B."/>
        </authorList>
    </citation>
    <scope>NUCLEOTIDE SEQUENCE [LARGE SCALE GENOMIC DNA]</scope>
    <source>
        <strain evidence="4">H4-8 / FGSC 9210</strain>
    </source>
</reference>
<dbReference type="InterPro" id="IPR005036">
    <property type="entry name" value="CBM21_dom"/>
</dbReference>
<dbReference type="GO" id="GO:0000164">
    <property type="term" value="C:protein phosphatase type 1 complex"/>
    <property type="evidence" value="ECO:0007669"/>
    <property type="project" value="TreeGrafter"/>
</dbReference>
<dbReference type="HOGENOM" id="CLU_010342_0_0_1"/>
<dbReference type="GO" id="GO:2001069">
    <property type="term" value="F:glycogen binding"/>
    <property type="evidence" value="ECO:0007669"/>
    <property type="project" value="TreeGrafter"/>
</dbReference>
<feature type="region of interest" description="Disordered" evidence="1">
    <location>
        <begin position="1"/>
        <end position="22"/>
    </location>
</feature>
<dbReference type="VEuPathDB" id="FungiDB:SCHCODRAFT_02485540"/>
<evidence type="ECO:0000256" key="1">
    <source>
        <dbReference type="SAM" id="MobiDB-lite"/>
    </source>
</evidence>
<feature type="compositionally biased region" description="Polar residues" evidence="1">
    <location>
        <begin position="467"/>
        <end position="479"/>
    </location>
</feature>